<evidence type="ECO:0000256" key="3">
    <source>
        <dbReference type="ARBA" id="ARBA00022801"/>
    </source>
</evidence>
<dbReference type="AlphaFoldDB" id="A0A1T4PXK7"/>
<evidence type="ECO:0000256" key="1">
    <source>
        <dbReference type="ARBA" id="ARBA00001709"/>
    </source>
</evidence>
<dbReference type="STRING" id="1365950.SAMN05428963_104214"/>
<dbReference type="RefSeq" id="WP_078707742.1">
    <property type="nucleotide sequence ID" value="NZ_FUXL01000004.1"/>
</dbReference>
<dbReference type="Pfam" id="PF16113">
    <property type="entry name" value="ECH_2"/>
    <property type="match status" value="1"/>
</dbReference>
<keyword evidence="3" id="KW-0378">Hydrolase</keyword>
<evidence type="ECO:0000313" key="5">
    <source>
        <dbReference type="EMBL" id="SJZ95981.1"/>
    </source>
</evidence>
<dbReference type="OrthoDB" id="9790967at2"/>
<keyword evidence="6" id="KW-1185">Reference proteome</keyword>
<accession>A0A1T4PXK7</accession>
<feature type="domain" description="Enoyl-CoA hydratase/isomerase" evidence="4">
    <location>
        <begin position="12"/>
        <end position="329"/>
    </location>
</feature>
<dbReference type="Gene3D" id="3.90.226.10">
    <property type="entry name" value="2-enoyl-CoA Hydratase, Chain A, domain 1"/>
    <property type="match status" value="1"/>
</dbReference>
<dbReference type="PANTHER" id="PTHR43176:SF3">
    <property type="entry name" value="3-HYDROXYISOBUTYRYL-COA HYDROLASE, MITOCHONDRIAL"/>
    <property type="match status" value="1"/>
</dbReference>
<dbReference type="GO" id="GO:0006574">
    <property type="term" value="P:L-valine catabolic process"/>
    <property type="evidence" value="ECO:0007669"/>
    <property type="project" value="TreeGrafter"/>
</dbReference>
<proteinExistence type="predicted"/>
<dbReference type="EC" id="3.1.2.4" evidence="2"/>
<sequence>MDGVATFIDGRVGRIVLRRPKALNALTTEMCQAIEVALLAWRDDPQVTMALIEGEGERAFCAGADIAALHAMGRQGDFASAQHFFHEEYRLNRLIAHYPKPYVALMDGIVMGGGVGLSAHGSHRIVTERSAVAMPECAIGLVPDVGSSLLLTRAPGRTGEYLGLTGARMGAADALFAGFADVMVPTDRLAALKAELLAAGRPDVIAPFAVDAGSSRLARHRDETDAAFAGGDLLAIVGRLEAGASSFATEAAAAIRKGSPLSLAATLAIIAAVREEPTVERALVMEYRFATRALPKGEFIEGIRAAVVDKDRQPRWSPARLEELDVSRLLEMLAPVADEGDLQDGPPL</sequence>
<dbReference type="GO" id="GO:0005829">
    <property type="term" value="C:cytosol"/>
    <property type="evidence" value="ECO:0007669"/>
    <property type="project" value="TreeGrafter"/>
</dbReference>
<dbReference type="SUPFAM" id="SSF52096">
    <property type="entry name" value="ClpP/crotonase"/>
    <property type="match status" value="1"/>
</dbReference>
<dbReference type="Proteomes" id="UP000190135">
    <property type="component" value="Unassembled WGS sequence"/>
</dbReference>
<dbReference type="InterPro" id="IPR029045">
    <property type="entry name" value="ClpP/crotonase-like_dom_sf"/>
</dbReference>
<dbReference type="EMBL" id="FUXL01000004">
    <property type="protein sequence ID" value="SJZ95981.1"/>
    <property type="molecule type" value="Genomic_DNA"/>
</dbReference>
<protein>
    <recommendedName>
        <fullName evidence="2">3-hydroxyisobutyryl-CoA hydrolase</fullName>
        <ecNumber evidence="2">3.1.2.4</ecNumber>
    </recommendedName>
</protein>
<dbReference type="InterPro" id="IPR032259">
    <property type="entry name" value="HIBYL-CoA-H"/>
</dbReference>
<reference evidence="5 6" key="1">
    <citation type="submission" date="2017-02" db="EMBL/GenBank/DDBJ databases">
        <authorList>
            <person name="Peterson S.W."/>
        </authorList>
    </citation>
    <scope>NUCLEOTIDE SEQUENCE [LARGE SCALE GENOMIC DNA]</scope>
    <source>
        <strain evidence="5 6">USBA 369</strain>
    </source>
</reference>
<evidence type="ECO:0000259" key="4">
    <source>
        <dbReference type="Pfam" id="PF16113"/>
    </source>
</evidence>
<organism evidence="5 6">
    <name type="scientific">Consotaella salsifontis</name>
    <dbReference type="NCBI Taxonomy" id="1365950"/>
    <lineage>
        <taxon>Bacteria</taxon>
        <taxon>Pseudomonadati</taxon>
        <taxon>Pseudomonadota</taxon>
        <taxon>Alphaproteobacteria</taxon>
        <taxon>Hyphomicrobiales</taxon>
        <taxon>Aurantimonadaceae</taxon>
        <taxon>Consotaella</taxon>
    </lineage>
</organism>
<dbReference type="PANTHER" id="PTHR43176">
    <property type="entry name" value="3-HYDROXYISOBUTYRYL-COA HYDROLASE-RELATED"/>
    <property type="match status" value="1"/>
</dbReference>
<comment type="catalytic activity">
    <reaction evidence="1">
        <text>3-hydroxy-2-methylpropanoyl-CoA + H2O = 3-hydroxy-2-methylpropanoate + CoA + H(+)</text>
        <dbReference type="Rhea" id="RHEA:20888"/>
        <dbReference type="ChEBI" id="CHEBI:11805"/>
        <dbReference type="ChEBI" id="CHEBI:15377"/>
        <dbReference type="ChEBI" id="CHEBI:15378"/>
        <dbReference type="ChEBI" id="CHEBI:57287"/>
        <dbReference type="ChEBI" id="CHEBI:57340"/>
        <dbReference type="EC" id="3.1.2.4"/>
    </reaction>
</comment>
<dbReference type="CDD" id="cd06558">
    <property type="entry name" value="crotonase-like"/>
    <property type="match status" value="1"/>
</dbReference>
<dbReference type="InterPro" id="IPR045004">
    <property type="entry name" value="ECH_dom"/>
</dbReference>
<gene>
    <name evidence="5" type="ORF">SAMN05428963_104214</name>
</gene>
<dbReference type="GO" id="GO:0003860">
    <property type="term" value="F:3-hydroxyisobutyryl-CoA hydrolase activity"/>
    <property type="evidence" value="ECO:0007669"/>
    <property type="project" value="UniProtKB-EC"/>
</dbReference>
<evidence type="ECO:0000313" key="6">
    <source>
        <dbReference type="Proteomes" id="UP000190135"/>
    </source>
</evidence>
<dbReference type="NCBIfam" id="NF004127">
    <property type="entry name" value="PRK05617.1"/>
    <property type="match status" value="1"/>
</dbReference>
<evidence type="ECO:0000256" key="2">
    <source>
        <dbReference type="ARBA" id="ARBA00011915"/>
    </source>
</evidence>
<name>A0A1T4PXK7_9HYPH</name>